<sequence>MKTNNVEIIKADSLVRRRGVKVERHLKRVAAYCRVSSDSEDQKNSYESQVRHYKDYISQRSDWELAGIYADEGISGTQVGKRQDFQRLINDCVNGEIDYIVTKAIARFARNTLDTLKYVRMLKDMQIGVYFEEENIDTLTMDGELLLTILSSVAQQEVENTSAHVKKGLKMKMQRGELIGFQGCLGYDYDVETKQLSINKKEAKIVRYIFERYLEGIGGKVIARELDELGYKSPRGLDHWNDTTVLGIIKNEKYKGDILMGKTFTVDPISKRRLSNFGEEDKYYIKDNHEPIISKEDFEKAQEIRLRRAGNKKTVANVNGKRERYSKMYAFSSMLECGFCGSILSRRSWHCRSDYRKVVWHCVTSIKKGKKFCKHSKGLEELAIEGAFMEAYRQLYHSNENLMTDLLETIESELNDNSLNKELKRITNKLRTLLKKEENLVNLRLEGKISDTIYNEKYNEISSEKEFLAEEKVNIETTLKSEIDVKKRLTEFKHLLSSQKMLTEFDRAVFESIVEKIIVGGVNSDGEIDPAMLTIIFKTGETQNKDGKQFKSKRKNAKLETDKLCPQNSDEDKKLYSQGTDYTHRSCGIIRKTQLDCPVCSPVFWQAASKDPRTFELSNTHHVDSCHTYTKIKCQQALSRVIA</sequence>
<dbReference type="PANTHER" id="PTHR30461:SF23">
    <property type="entry name" value="DNA RECOMBINASE-RELATED"/>
    <property type="match status" value="1"/>
</dbReference>
<evidence type="ECO:0000256" key="1">
    <source>
        <dbReference type="SAM" id="Coils"/>
    </source>
</evidence>
<dbReference type="PANTHER" id="PTHR30461">
    <property type="entry name" value="DNA-INVERTASE FROM LAMBDOID PROPHAGE"/>
    <property type="match status" value="1"/>
</dbReference>
<dbReference type="GO" id="GO:0000150">
    <property type="term" value="F:DNA strand exchange activity"/>
    <property type="evidence" value="ECO:0007669"/>
    <property type="project" value="InterPro"/>
</dbReference>
<name>A0A1X9I369_STRSU</name>
<organism evidence="4">
    <name type="scientific">Streptococcus suis</name>
    <dbReference type="NCBI Taxonomy" id="1307"/>
    <lineage>
        <taxon>Bacteria</taxon>
        <taxon>Bacillati</taxon>
        <taxon>Bacillota</taxon>
        <taxon>Bacilli</taxon>
        <taxon>Lactobacillales</taxon>
        <taxon>Streptococcaceae</taxon>
        <taxon>Streptococcus</taxon>
    </lineage>
</organism>
<keyword evidence="1" id="KW-0175">Coiled coil</keyword>
<evidence type="ECO:0000259" key="3">
    <source>
        <dbReference type="PROSITE" id="PS51737"/>
    </source>
</evidence>
<dbReference type="SMART" id="SM00857">
    <property type="entry name" value="Resolvase"/>
    <property type="match status" value="1"/>
</dbReference>
<evidence type="ECO:0000259" key="2">
    <source>
        <dbReference type="PROSITE" id="PS51736"/>
    </source>
</evidence>
<dbReference type="InterPro" id="IPR025827">
    <property type="entry name" value="Zn_ribbon_recom_dom"/>
</dbReference>
<dbReference type="InterPro" id="IPR036162">
    <property type="entry name" value="Resolvase-like_N_sf"/>
</dbReference>
<dbReference type="SUPFAM" id="SSF53041">
    <property type="entry name" value="Resolvase-like"/>
    <property type="match status" value="1"/>
</dbReference>
<dbReference type="Pfam" id="PF00239">
    <property type="entry name" value="Resolvase"/>
    <property type="match status" value="1"/>
</dbReference>
<dbReference type="Pfam" id="PF13408">
    <property type="entry name" value="Zn_ribbon_recom"/>
    <property type="match status" value="1"/>
</dbReference>
<dbReference type="Gene3D" id="3.90.1750.20">
    <property type="entry name" value="Putative Large Serine Recombinase, Chain B, Domain 2"/>
    <property type="match status" value="1"/>
</dbReference>
<dbReference type="InterPro" id="IPR011109">
    <property type="entry name" value="DNA_bind_recombinase_dom"/>
</dbReference>
<accession>A0A1X9I369</accession>
<feature type="domain" description="Resolvase/invertase-type recombinase catalytic" evidence="2">
    <location>
        <begin position="28"/>
        <end position="176"/>
    </location>
</feature>
<feature type="domain" description="Recombinase" evidence="3">
    <location>
        <begin position="186"/>
        <end position="311"/>
    </location>
</feature>
<proteinExistence type="predicted"/>
<protein>
    <submittedName>
        <fullName evidence="4">Site-specific recombinase</fullName>
    </submittedName>
</protein>
<dbReference type="PROSITE" id="PS51737">
    <property type="entry name" value="RECOMBINASE_DNA_BIND"/>
    <property type="match status" value="1"/>
</dbReference>
<dbReference type="Gene3D" id="3.40.50.1390">
    <property type="entry name" value="Resolvase, N-terminal catalytic domain"/>
    <property type="match status" value="1"/>
</dbReference>
<reference evidence="4" key="1">
    <citation type="journal article" date="2016" name="Front. Cell. Infect. Microbiol.">
        <title>Evolution and Diversity of the Antimicrobial Resistance Associated Mobilome in Streptococcus suis: A Probable Mobile Genetic Elements Reservoir for Other Streptococci.</title>
        <authorList>
            <person name="Huang J."/>
            <person name="Ma J."/>
            <person name="Shang K."/>
            <person name="Hu X."/>
            <person name="Liang Y."/>
            <person name="Li D."/>
            <person name="Wu Z."/>
            <person name="Dai L."/>
            <person name="Chen L."/>
            <person name="Wang L."/>
        </authorList>
    </citation>
    <scope>NUCLEOTIDE SEQUENCE</scope>
    <source>
        <strain evidence="4">TZ080501</strain>
    </source>
</reference>
<dbReference type="CDD" id="cd00338">
    <property type="entry name" value="Ser_Recombinase"/>
    <property type="match status" value="1"/>
</dbReference>
<dbReference type="Pfam" id="PF07508">
    <property type="entry name" value="Recombinase"/>
    <property type="match status" value="1"/>
</dbReference>
<dbReference type="InterPro" id="IPR038109">
    <property type="entry name" value="DNA_bind_recomb_sf"/>
</dbReference>
<dbReference type="PROSITE" id="PS51736">
    <property type="entry name" value="RECOMBINASES_3"/>
    <property type="match status" value="1"/>
</dbReference>
<dbReference type="AlphaFoldDB" id="A0A1X9I369"/>
<dbReference type="RefSeq" id="WP_223375665.1">
    <property type="nucleotide sequence ID" value="NZ_BCCR01000016.1"/>
</dbReference>
<feature type="coiled-coil region" evidence="1">
    <location>
        <begin position="416"/>
        <end position="443"/>
    </location>
</feature>
<evidence type="ECO:0000313" key="4">
    <source>
        <dbReference type="EMBL" id="ANJ64680.1"/>
    </source>
</evidence>
<dbReference type="InterPro" id="IPR006119">
    <property type="entry name" value="Resolv_N"/>
</dbReference>
<dbReference type="GO" id="GO:0003677">
    <property type="term" value="F:DNA binding"/>
    <property type="evidence" value="ECO:0007669"/>
    <property type="project" value="InterPro"/>
</dbReference>
<dbReference type="EMBL" id="KX077897">
    <property type="protein sequence ID" value="ANJ64680.1"/>
    <property type="molecule type" value="Genomic_DNA"/>
</dbReference>
<dbReference type="InterPro" id="IPR050639">
    <property type="entry name" value="SSR_resolvase"/>
</dbReference>